<dbReference type="Pfam" id="PF13463">
    <property type="entry name" value="HTH_27"/>
    <property type="match status" value="1"/>
</dbReference>
<evidence type="ECO:0000313" key="5">
    <source>
        <dbReference type="EMBL" id="SEB05174.1"/>
    </source>
</evidence>
<reference evidence="5 6" key="1">
    <citation type="submission" date="2016-10" db="EMBL/GenBank/DDBJ databases">
        <authorList>
            <person name="de Groot N.N."/>
        </authorList>
    </citation>
    <scope>NUCLEOTIDE SEQUENCE [LARGE SCALE GENOMIC DNA]</scope>
    <source>
        <strain evidence="5 6">DSM 19033</strain>
    </source>
</reference>
<keyword evidence="2 5" id="KW-0238">DNA-binding</keyword>
<feature type="domain" description="HTH marR-type" evidence="4">
    <location>
        <begin position="69"/>
        <end position="202"/>
    </location>
</feature>
<keyword evidence="6" id="KW-1185">Reference proteome</keyword>
<organism evidence="5 6">
    <name type="scientific">Pedobacter hartonius</name>
    <dbReference type="NCBI Taxonomy" id="425514"/>
    <lineage>
        <taxon>Bacteria</taxon>
        <taxon>Pseudomonadati</taxon>
        <taxon>Bacteroidota</taxon>
        <taxon>Sphingobacteriia</taxon>
        <taxon>Sphingobacteriales</taxon>
        <taxon>Sphingobacteriaceae</taxon>
        <taxon>Pedobacter</taxon>
    </lineage>
</organism>
<dbReference type="Proteomes" id="UP000198850">
    <property type="component" value="Unassembled WGS sequence"/>
</dbReference>
<evidence type="ECO:0000259" key="4">
    <source>
        <dbReference type="PROSITE" id="PS50995"/>
    </source>
</evidence>
<evidence type="ECO:0000256" key="2">
    <source>
        <dbReference type="ARBA" id="ARBA00023125"/>
    </source>
</evidence>
<dbReference type="GO" id="GO:0003677">
    <property type="term" value="F:DNA binding"/>
    <property type="evidence" value="ECO:0007669"/>
    <property type="project" value="UniProtKB-KW"/>
</dbReference>
<keyword evidence="3" id="KW-0804">Transcription</keyword>
<gene>
    <name evidence="5" type="ORF">SAMN05443550_10970</name>
</gene>
<dbReference type="InterPro" id="IPR036388">
    <property type="entry name" value="WH-like_DNA-bd_sf"/>
</dbReference>
<dbReference type="GO" id="GO:0003700">
    <property type="term" value="F:DNA-binding transcription factor activity"/>
    <property type="evidence" value="ECO:0007669"/>
    <property type="project" value="InterPro"/>
</dbReference>
<proteinExistence type="predicted"/>
<dbReference type="RefSeq" id="WP_090558329.1">
    <property type="nucleotide sequence ID" value="NZ_FNRA01000009.1"/>
</dbReference>
<protein>
    <submittedName>
        <fullName evidence="5">DNA-binding transcriptional regulator, MarR family</fullName>
    </submittedName>
</protein>
<dbReference type="InterPro" id="IPR000835">
    <property type="entry name" value="HTH_MarR-typ"/>
</dbReference>
<dbReference type="EMBL" id="FNRA01000009">
    <property type="protein sequence ID" value="SEB05174.1"/>
    <property type="molecule type" value="Genomic_DNA"/>
</dbReference>
<sequence>MKSYPIIHQLLELVEEFEKEHNQKDRLTLEQFTGFLNNRITTKNTIVHTPDVRLGQNEIETQKQAYQLDNNIGRLFVYMSRYAKSYIKKALDGTALHTAEDFTCLAILFTHDDMSKTDLINFNLQEKTSGTEVIKRLINNGLVKQWDDQRDKRGKRVAITPKGKELLQVVFQDMNHVGKMVTGNLTFEEKLTLKYLLQKLDDFHYQLHQNKSISTKADLLSWPRNS</sequence>
<dbReference type="InterPro" id="IPR036390">
    <property type="entry name" value="WH_DNA-bd_sf"/>
</dbReference>
<dbReference type="AlphaFoldDB" id="A0A1H4G6I9"/>
<keyword evidence="1" id="KW-0805">Transcription regulation</keyword>
<name>A0A1H4G6I9_9SPHI</name>
<dbReference type="PANTHER" id="PTHR42756">
    <property type="entry name" value="TRANSCRIPTIONAL REGULATOR, MARR"/>
    <property type="match status" value="1"/>
</dbReference>
<dbReference type="PRINTS" id="PR00598">
    <property type="entry name" value="HTHMARR"/>
</dbReference>
<dbReference type="PANTHER" id="PTHR42756:SF1">
    <property type="entry name" value="TRANSCRIPTIONAL REPRESSOR OF EMRAB OPERON"/>
    <property type="match status" value="1"/>
</dbReference>
<evidence type="ECO:0000256" key="1">
    <source>
        <dbReference type="ARBA" id="ARBA00023015"/>
    </source>
</evidence>
<dbReference type="Gene3D" id="1.10.10.10">
    <property type="entry name" value="Winged helix-like DNA-binding domain superfamily/Winged helix DNA-binding domain"/>
    <property type="match status" value="1"/>
</dbReference>
<dbReference type="STRING" id="425514.SAMN05443550_10970"/>
<evidence type="ECO:0000256" key="3">
    <source>
        <dbReference type="ARBA" id="ARBA00023163"/>
    </source>
</evidence>
<dbReference type="SMART" id="SM00347">
    <property type="entry name" value="HTH_MARR"/>
    <property type="match status" value="1"/>
</dbReference>
<accession>A0A1H4G6I9</accession>
<dbReference type="PROSITE" id="PS50995">
    <property type="entry name" value="HTH_MARR_2"/>
    <property type="match status" value="1"/>
</dbReference>
<evidence type="ECO:0000313" key="6">
    <source>
        <dbReference type="Proteomes" id="UP000198850"/>
    </source>
</evidence>
<dbReference type="OrthoDB" id="961069at2"/>
<dbReference type="SUPFAM" id="SSF46785">
    <property type="entry name" value="Winged helix' DNA-binding domain"/>
    <property type="match status" value="1"/>
</dbReference>